<keyword evidence="3" id="KW-1185">Reference proteome</keyword>
<accession>A0ABW3LXT1</accession>
<dbReference type="RefSeq" id="WP_162375983.1">
    <property type="nucleotide sequence ID" value="NZ_JBHTKN010000005.1"/>
</dbReference>
<dbReference type="Gene3D" id="3.40.50.2000">
    <property type="entry name" value="Glycogen Phosphorylase B"/>
    <property type="match status" value="2"/>
</dbReference>
<dbReference type="CDD" id="cd03784">
    <property type="entry name" value="GT1_Gtf-like"/>
    <property type="match status" value="1"/>
</dbReference>
<organism evidence="2 3">
    <name type="scientific">Pseudoxanthomonas kaohsiungensis</name>
    <dbReference type="NCBI Taxonomy" id="283923"/>
    <lineage>
        <taxon>Bacteria</taxon>
        <taxon>Pseudomonadati</taxon>
        <taxon>Pseudomonadota</taxon>
        <taxon>Gammaproteobacteria</taxon>
        <taxon>Lysobacterales</taxon>
        <taxon>Lysobacteraceae</taxon>
        <taxon>Pseudoxanthomonas</taxon>
    </lineage>
</organism>
<evidence type="ECO:0000259" key="1">
    <source>
        <dbReference type="Pfam" id="PF06722"/>
    </source>
</evidence>
<dbReference type="PANTHER" id="PTHR48050">
    <property type="entry name" value="STEROL 3-BETA-GLUCOSYLTRANSFERASE"/>
    <property type="match status" value="1"/>
</dbReference>
<sequence>MRLLILTYGTEGDTRPLAALGHALSRAGHGVHLLADVSTLDGVRSLGLPCSALAGDIRGTLAAEGAMKRITANLGRLAIAHTGDWMRQALEAGRGCDAVIVSGLTAFVGLSVAEALRVQAIGAMLIPVSPTSAFASPFLPFTPPRLFNQASHALFGHASWRLFRDATNRARAEAGLPPRRSLWIGHPMLYGVSPTLVPPPRDWPGNAHLTGQWIPPTAGWAPPSGLQAFLAAGEAPVYVGFGSMAGFDDARLQDAVVRAVGGRRALFNPGWSGMDPARLPANFHPVGHVPHEWLLPRCAMAIHHGGSGTTHSAARAGIPSVVVPFAGDQFFWGARLRAAGIMDRPLSGSSITASRLARAVDFASRPQVRARAAELGGRMALEDGCASAVALVERYARA</sequence>
<dbReference type="PANTHER" id="PTHR48050:SF13">
    <property type="entry name" value="STEROL 3-BETA-GLUCOSYLTRANSFERASE UGT80A2"/>
    <property type="match status" value="1"/>
</dbReference>
<dbReference type="InterPro" id="IPR050426">
    <property type="entry name" value="Glycosyltransferase_28"/>
</dbReference>
<dbReference type="InterPro" id="IPR010610">
    <property type="entry name" value="EryCIII-like_C"/>
</dbReference>
<proteinExistence type="predicted"/>
<protein>
    <submittedName>
        <fullName evidence="2">Glycosyltransferase</fullName>
    </submittedName>
</protein>
<name>A0ABW3LXT1_9GAMM</name>
<dbReference type="Pfam" id="PF06722">
    <property type="entry name" value="EryCIII-like_C"/>
    <property type="match status" value="1"/>
</dbReference>
<comment type="caution">
    <text evidence="2">The sequence shown here is derived from an EMBL/GenBank/DDBJ whole genome shotgun (WGS) entry which is preliminary data.</text>
</comment>
<evidence type="ECO:0000313" key="3">
    <source>
        <dbReference type="Proteomes" id="UP001597033"/>
    </source>
</evidence>
<dbReference type="SUPFAM" id="SSF53756">
    <property type="entry name" value="UDP-Glycosyltransferase/glycogen phosphorylase"/>
    <property type="match status" value="1"/>
</dbReference>
<dbReference type="EMBL" id="JBHTKN010000005">
    <property type="protein sequence ID" value="MFD1042427.1"/>
    <property type="molecule type" value="Genomic_DNA"/>
</dbReference>
<dbReference type="InterPro" id="IPR002213">
    <property type="entry name" value="UDP_glucos_trans"/>
</dbReference>
<reference evidence="3" key="1">
    <citation type="journal article" date="2019" name="Int. J. Syst. Evol. Microbiol.">
        <title>The Global Catalogue of Microorganisms (GCM) 10K type strain sequencing project: providing services to taxonomists for standard genome sequencing and annotation.</title>
        <authorList>
            <consortium name="The Broad Institute Genomics Platform"/>
            <consortium name="The Broad Institute Genome Sequencing Center for Infectious Disease"/>
            <person name="Wu L."/>
            <person name="Ma J."/>
        </authorList>
    </citation>
    <scope>NUCLEOTIDE SEQUENCE [LARGE SCALE GENOMIC DNA]</scope>
    <source>
        <strain evidence="3">CCUG 55854</strain>
    </source>
</reference>
<dbReference type="Proteomes" id="UP001597033">
    <property type="component" value="Unassembled WGS sequence"/>
</dbReference>
<evidence type="ECO:0000313" key="2">
    <source>
        <dbReference type="EMBL" id="MFD1042427.1"/>
    </source>
</evidence>
<gene>
    <name evidence="2" type="ORF">ACFQ2N_08695</name>
</gene>
<feature type="domain" description="Erythromycin biosynthesis protein CIII-like C-terminal" evidence="1">
    <location>
        <begin position="275"/>
        <end position="380"/>
    </location>
</feature>